<protein>
    <submittedName>
        <fullName evidence="6">LysR family transcriptional regulator</fullName>
    </submittedName>
</protein>
<evidence type="ECO:0000256" key="1">
    <source>
        <dbReference type="ARBA" id="ARBA00009437"/>
    </source>
</evidence>
<dbReference type="PANTHER" id="PTHR30419:SF28">
    <property type="entry name" value="HTH-TYPE TRANSCRIPTIONAL REGULATOR BSDA"/>
    <property type="match status" value="1"/>
</dbReference>
<dbReference type="Gene3D" id="3.40.190.290">
    <property type="match status" value="1"/>
</dbReference>
<organism evidence="6 7">
    <name type="scientific">Ktedonospora formicarum</name>
    <dbReference type="NCBI Taxonomy" id="2778364"/>
    <lineage>
        <taxon>Bacteria</taxon>
        <taxon>Bacillati</taxon>
        <taxon>Chloroflexota</taxon>
        <taxon>Ktedonobacteria</taxon>
        <taxon>Ktedonobacterales</taxon>
        <taxon>Ktedonobacteraceae</taxon>
        <taxon>Ktedonospora</taxon>
    </lineage>
</organism>
<dbReference type="InterPro" id="IPR000847">
    <property type="entry name" value="LysR_HTH_N"/>
</dbReference>
<dbReference type="InterPro" id="IPR050950">
    <property type="entry name" value="HTH-type_LysR_regulators"/>
</dbReference>
<evidence type="ECO:0000259" key="5">
    <source>
        <dbReference type="PROSITE" id="PS50931"/>
    </source>
</evidence>
<feature type="domain" description="HTH lysR-type" evidence="5">
    <location>
        <begin position="1"/>
        <end position="58"/>
    </location>
</feature>
<comment type="caution">
    <text evidence="6">The sequence shown here is derived from an EMBL/GenBank/DDBJ whole genome shotgun (WGS) entry which is preliminary data.</text>
</comment>
<dbReference type="GO" id="GO:0003677">
    <property type="term" value="F:DNA binding"/>
    <property type="evidence" value="ECO:0007669"/>
    <property type="project" value="UniProtKB-KW"/>
</dbReference>
<sequence>MDLLQLRYFQTVARTQHMTRAAQELYISQSSLSKTIIHLEHELGVSLFDRQGRRIQLNQYGKAFLRRVEQVFTALNEGQRELADLAAGKLGQVAIASMSEYLLPGLLQCFRDSHPGFIIRLFSNPRQVIIAQLERGEIDLCFVDRPIEQPGIEQASLMMEEIVLAVPPGHRLADRETVRLSEVAQEPFLALKQEYSLRTLTDTFCQQAGFTPKVVFEGDEPTALLHLVNSGLGIAFIPALIWKSIPEIGAAVHIKEPRCQRELLLLWSKERYLSVAAREFRDFIITYFANQ</sequence>
<evidence type="ECO:0000256" key="2">
    <source>
        <dbReference type="ARBA" id="ARBA00023015"/>
    </source>
</evidence>
<dbReference type="EMBL" id="BNJF01000006">
    <property type="protein sequence ID" value="GHO49845.1"/>
    <property type="molecule type" value="Genomic_DNA"/>
</dbReference>
<dbReference type="PANTHER" id="PTHR30419">
    <property type="entry name" value="HTH-TYPE TRANSCRIPTIONAL REGULATOR YBHD"/>
    <property type="match status" value="1"/>
</dbReference>
<evidence type="ECO:0000313" key="7">
    <source>
        <dbReference type="Proteomes" id="UP000612362"/>
    </source>
</evidence>
<keyword evidence="2" id="KW-0805">Transcription regulation</keyword>
<dbReference type="InterPro" id="IPR036390">
    <property type="entry name" value="WH_DNA-bd_sf"/>
</dbReference>
<dbReference type="GO" id="GO:0003700">
    <property type="term" value="F:DNA-binding transcription factor activity"/>
    <property type="evidence" value="ECO:0007669"/>
    <property type="project" value="InterPro"/>
</dbReference>
<dbReference type="PROSITE" id="PS50931">
    <property type="entry name" value="HTH_LYSR"/>
    <property type="match status" value="1"/>
</dbReference>
<dbReference type="SUPFAM" id="SSF46785">
    <property type="entry name" value="Winged helix' DNA-binding domain"/>
    <property type="match status" value="1"/>
</dbReference>
<dbReference type="Gene3D" id="1.10.10.10">
    <property type="entry name" value="Winged helix-like DNA-binding domain superfamily/Winged helix DNA-binding domain"/>
    <property type="match status" value="1"/>
</dbReference>
<comment type="similarity">
    <text evidence="1">Belongs to the LysR transcriptional regulatory family.</text>
</comment>
<evidence type="ECO:0000256" key="4">
    <source>
        <dbReference type="ARBA" id="ARBA00023163"/>
    </source>
</evidence>
<keyword evidence="7" id="KW-1185">Reference proteome</keyword>
<dbReference type="PRINTS" id="PR00039">
    <property type="entry name" value="HTHLYSR"/>
</dbReference>
<keyword evidence="4" id="KW-0804">Transcription</keyword>
<name>A0A8J3IAN5_9CHLR</name>
<dbReference type="RefSeq" id="WP_220198936.1">
    <property type="nucleotide sequence ID" value="NZ_BNJF01000006.1"/>
</dbReference>
<dbReference type="Pfam" id="PF03466">
    <property type="entry name" value="LysR_substrate"/>
    <property type="match status" value="1"/>
</dbReference>
<dbReference type="SUPFAM" id="SSF53850">
    <property type="entry name" value="Periplasmic binding protein-like II"/>
    <property type="match status" value="1"/>
</dbReference>
<dbReference type="InterPro" id="IPR005119">
    <property type="entry name" value="LysR_subst-bd"/>
</dbReference>
<dbReference type="InterPro" id="IPR036388">
    <property type="entry name" value="WH-like_DNA-bd_sf"/>
</dbReference>
<evidence type="ECO:0000313" key="6">
    <source>
        <dbReference type="EMBL" id="GHO49845.1"/>
    </source>
</evidence>
<dbReference type="Proteomes" id="UP000612362">
    <property type="component" value="Unassembled WGS sequence"/>
</dbReference>
<reference evidence="6" key="1">
    <citation type="submission" date="2020-10" db="EMBL/GenBank/DDBJ databases">
        <title>Taxonomic study of unclassified bacteria belonging to the class Ktedonobacteria.</title>
        <authorList>
            <person name="Yabe S."/>
            <person name="Wang C.M."/>
            <person name="Zheng Y."/>
            <person name="Sakai Y."/>
            <person name="Cavaletti L."/>
            <person name="Monciardini P."/>
            <person name="Donadio S."/>
        </authorList>
    </citation>
    <scope>NUCLEOTIDE SEQUENCE</scope>
    <source>
        <strain evidence="6">SOSP1-1</strain>
    </source>
</reference>
<dbReference type="GO" id="GO:0005829">
    <property type="term" value="C:cytosol"/>
    <property type="evidence" value="ECO:0007669"/>
    <property type="project" value="TreeGrafter"/>
</dbReference>
<dbReference type="AlphaFoldDB" id="A0A8J3IAN5"/>
<dbReference type="Pfam" id="PF00126">
    <property type="entry name" value="HTH_1"/>
    <property type="match status" value="1"/>
</dbReference>
<dbReference type="FunFam" id="1.10.10.10:FF:000001">
    <property type="entry name" value="LysR family transcriptional regulator"/>
    <property type="match status" value="1"/>
</dbReference>
<evidence type="ECO:0000256" key="3">
    <source>
        <dbReference type="ARBA" id="ARBA00023125"/>
    </source>
</evidence>
<proteinExistence type="inferred from homology"/>
<accession>A0A8J3IAN5</accession>
<gene>
    <name evidence="6" type="ORF">KSX_80080</name>
</gene>
<keyword evidence="3" id="KW-0238">DNA-binding</keyword>